<evidence type="ECO:0000313" key="4">
    <source>
        <dbReference type="Proteomes" id="UP000011518"/>
    </source>
</evidence>
<keyword evidence="4" id="KW-1185">Reference proteome</keyword>
<dbReference type="InterPro" id="IPR029387">
    <property type="entry name" value="OSTbeta"/>
</dbReference>
<dbReference type="GO" id="GO:0046982">
    <property type="term" value="F:protein heterodimerization activity"/>
    <property type="evidence" value="ECO:0007669"/>
    <property type="project" value="InterPro"/>
</dbReference>
<dbReference type="Proteomes" id="UP000011518">
    <property type="component" value="Unassembled WGS sequence"/>
</dbReference>
<dbReference type="GO" id="GO:0015721">
    <property type="term" value="P:bile acid and bile salt transport"/>
    <property type="evidence" value="ECO:0007669"/>
    <property type="project" value="InterPro"/>
</dbReference>
<dbReference type="InterPro" id="IPR052678">
    <property type="entry name" value="OST-beta_subunit"/>
</dbReference>
<sequence>MDHSKEAAGAPVGTAAPQELLEEMVWFFRVEDASPWNYSILALAAVVFVISVVLLGRDIQTNRNRKMQAPRKDAPAAPYQDGAGTKDNSLNHLSETWLSQTPFLAQVEMELKERDDSSVFLSDPPETEN</sequence>
<proteinExistence type="predicted"/>
<accession>L9L8Q5</accession>
<keyword evidence="2" id="KW-0472">Membrane</keyword>
<dbReference type="PANTHER" id="PTHR36129:SF1">
    <property type="entry name" value="ORGANIC SOLUTE TRANSPORTER SUBUNIT BETA"/>
    <property type="match status" value="1"/>
</dbReference>
<gene>
    <name evidence="3" type="ORF">TREES_T100000192</name>
</gene>
<name>L9L8Q5_TUPCH</name>
<dbReference type="InParanoid" id="L9L8Q5"/>
<dbReference type="Pfam" id="PF15048">
    <property type="entry name" value="OSTbeta"/>
    <property type="match status" value="1"/>
</dbReference>
<evidence type="ECO:0000256" key="1">
    <source>
        <dbReference type="SAM" id="MobiDB-lite"/>
    </source>
</evidence>
<feature type="transmembrane region" description="Helical" evidence="2">
    <location>
        <begin position="36"/>
        <end position="56"/>
    </location>
</feature>
<organism evidence="3 4">
    <name type="scientific">Tupaia chinensis</name>
    <name type="common">Chinese tree shrew</name>
    <name type="synonym">Tupaia belangeri chinensis</name>
    <dbReference type="NCBI Taxonomy" id="246437"/>
    <lineage>
        <taxon>Eukaryota</taxon>
        <taxon>Metazoa</taxon>
        <taxon>Chordata</taxon>
        <taxon>Craniata</taxon>
        <taxon>Vertebrata</taxon>
        <taxon>Euteleostomi</taxon>
        <taxon>Mammalia</taxon>
        <taxon>Eutheria</taxon>
        <taxon>Euarchontoglires</taxon>
        <taxon>Scandentia</taxon>
        <taxon>Tupaiidae</taxon>
        <taxon>Tupaia</taxon>
    </lineage>
</organism>
<keyword evidence="2" id="KW-1133">Transmembrane helix</keyword>
<dbReference type="GO" id="GO:0005886">
    <property type="term" value="C:plasma membrane"/>
    <property type="evidence" value="ECO:0007669"/>
    <property type="project" value="InterPro"/>
</dbReference>
<dbReference type="GO" id="GO:0022857">
    <property type="term" value="F:transmembrane transporter activity"/>
    <property type="evidence" value="ECO:0007669"/>
    <property type="project" value="InterPro"/>
</dbReference>
<reference evidence="4" key="1">
    <citation type="submission" date="2012-07" db="EMBL/GenBank/DDBJ databases">
        <title>Genome of the Chinese tree shrew, a rising model animal genetically related to primates.</title>
        <authorList>
            <person name="Zhang G."/>
            <person name="Fan Y."/>
            <person name="Yao Y."/>
            <person name="Huang Z."/>
        </authorList>
    </citation>
    <scope>NUCLEOTIDE SEQUENCE [LARGE SCALE GENOMIC DNA]</scope>
</reference>
<dbReference type="OrthoDB" id="9899510at2759"/>
<dbReference type="FunCoup" id="L9L8Q5">
    <property type="interactions" value="24"/>
</dbReference>
<feature type="region of interest" description="Disordered" evidence="1">
    <location>
        <begin position="63"/>
        <end position="91"/>
    </location>
</feature>
<protein>
    <submittedName>
        <fullName evidence="3">Organic solute transporter subunit beta</fullName>
    </submittedName>
</protein>
<dbReference type="KEGG" id="tup:102470064"/>
<keyword evidence="2" id="KW-0812">Transmembrane</keyword>
<dbReference type="EMBL" id="KB320468">
    <property type="protein sequence ID" value="ELW71293.1"/>
    <property type="molecule type" value="Genomic_DNA"/>
</dbReference>
<evidence type="ECO:0000313" key="3">
    <source>
        <dbReference type="EMBL" id="ELW71293.1"/>
    </source>
</evidence>
<dbReference type="STRING" id="246437.L9L8Q5"/>
<dbReference type="eggNOG" id="ENOG502S380">
    <property type="taxonomic scope" value="Eukaryota"/>
</dbReference>
<reference evidence="4" key="2">
    <citation type="journal article" date="2013" name="Nat. Commun.">
        <title>Genome of the Chinese tree shrew.</title>
        <authorList>
            <person name="Fan Y."/>
            <person name="Huang Z.Y."/>
            <person name="Cao C.C."/>
            <person name="Chen C.S."/>
            <person name="Chen Y.X."/>
            <person name="Fan D.D."/>
            <person name="He J."/>
            <person name="Hou H.L."/>
            <person name="Hu L."/>
            <person name="Hu X.T."/>
            <person name="Jiang X.T."/>
            <person name="Lai R."/>
            <person name="Lang Y.S."/>
            <person name="Liang B."/>
            <person name="Liao S.G."/>
            <person name="Mu D."/>
            <person name="Ma Y.Y."/>
            <person name="Niu Y.Y."/>
            <person name="Sun X.Q."/>
            <person name="Xia J.Q."/>
            <person name="Xiao J."/>
            <person name="Xiong Z.Q."/>
            <person name="Xu L."/>
            <person name="Yang L."/>
            <person name="Zhang Y."/>
            <person name="Zhao W."/>
            <person name="Zhao X.D."/>
            <person name="Zheng Y.T."/>
            <person name="Zhou J.M."/>
            <person name="Zhu Y.B."/>
            <person name="Zhang G.J."/>
            <person name="Wang J."/>
            <person name="Yao Y.G."/>
        </authorList>
    </citation>
    <scope>NUCLEOTIDE SEQUENCE [LARGE SCALE GENOMIC DNA]</scope>
</reference>
<dbReference type="AlphaFoldDB" id="L9L8Q5"/>
<dbReference type="GO" id="GO:0032991">
    <property type="term" value="C:protein-containing complex"/>
    <property type="evidence" value="ECO:0007669"/>
    <property type="project" value="TreeGrafter"/>
</dbReference>
<dbReference type="PANTHER" id="PTHR36129">
    <property type="entry name" value="ORGANIC SOLUTE TRANSPORTER SUBUNIT BETA-RELATED"/>
    <property type="match status" value="1"/>
</dbReference>
<evidence type="ECO:0000256" key="2">
    <source>
        <dbReference type="SAM" id="Phobius"/>
    </source>
</evidence>